<sequence>MTTFGAAETTPIATTPRGTELTLVPISGLCNSQRTQQPNRFLVSETPTPATFRIGPNLQLENCHQSKTTQTCGEHSKSQVSQRVVLTTSPLVLTQQMNDVVHRVTSLQISEWIHRVTSQVVFLAVVAHHKFVAPALAVLVGELVATCQLQLQPDSFCLQYFSEPSCGVQQQSCSLLLQLSDSLLSSSLAKSPKRVTGQQLLQA</sequence>
<name>A0A6J7SZ07_9ZZZZ</name>
<protein>
    <submittedName>
        <fullName evidence="1">Unannotated protein</fullName>
    </submittedName>
</protein>
<organism evidence="1">
    <name type="scientific">freshwater metagenome</name>
    <dbReference type="NCBI Taxonomy" id="449393"/>
    <lineage>
        <taxon>unclassified sequences</taxon>
        <taxon>metagenomes</taxon>
        <taxon>ecological metagenomes</taxon>
    </lineage>
</organism>
<dbReference type="EMBL" id="CAFBQH010000014">
    <property type="protein sequence ID" value="CAB5046071.1"/>
    <property type="molecule type" value="Genomic_DNA"/>
</dbReference>
<gene>
    <name evidence="1" type="ORF">UFOPK4293_00346</name>
</gene>
<evidence type="ECO:0000313" key="1">
    <source>
        <dbReference type="EMBL" id="CAB5046071.1"/>
    </source>
</evidence>
<reference evidence="1" key="1">
    <citation type="submission" date="2020-05" db="EMBL/GenBank/DDBJ databases">
        <authorList>
            <person name="Chiriac C."/>
            <person name="Salcher M."/>
            <person name="Ghai R."/>
            <person name="Kavagutti S V."/>
        </authorList>
    </citation>
    <scope>NUCLEOTIDE SEQUENCE</scope>
</reference>
<dbReference type="AlphaFoldDB" id="A0A6J7SZ07"/>
<accession>A0A6J7SZ07</accession>
<proteinExistence type="predicted"/>